<proteinExistence type="predicted"/>
<reference evidence="3" key="1">
    <citation type="journal article" date="2023" name="Mol. Phylogenet. Evol.">
        <title>Genome-scale phylogeny and comparative genomics of the fungal order Sordariales.</title>
        <authorList>
            <person name="Hensen N."/>
            <person name="Bonometti L."/>
            <person name="Westerberg I."/>
            <person name="Brannstrom I.O."/>
            <person name="Guillou S."/>
            <person name="Cros-Aarteil S."/>
            <person name="Calhoun S."/>
            <person name="Haridas S."/>
            <person name="Kuo A."/>
            <person name="Mondo S."/>
            <person name="Pangilinan J."/>
            <person name="Riley R."/>
            <person name="LaButti K."/>
            <person name="Andreopoulos B."/>
            <person name="Lipzen A."/>
            <person name="Chen C."/>
            <person name="Yan M."/>
            <person name="Daum C."/>
            <person name="Ng V."/>
            <person name="Clum A."/>
            <person name="Steindorff A."/>
            <person name="Ohm R.A."/>
            <person name="Martin F."/>
            <person name="Silar P."/>
            <person name="Natvig D.O."/>
            <person name="Lalanne C."/>
            <person name="Gautier V."/>
            <person name="Ament-Velasquez S.L."/>
            <person name="Kruys A."/>
            <person name="Hutchinson M.I."/>
            <person name="Powell A.J."/>
            <person name="Barry K."/>
            <person name="Miller A.N."/>
            <person name="Grigoriev I.V."/>
            <person name="Debuchy R."/>
            <person name="Gladieux P."/>
            <person name="Hiltunen Thoren M."/>
            <person name="Johannesson H."/>
        </authorList>
    </citation>
    <scope>NUCLEOTIDE SEQUENCE [LARGE SCALE GENOMIC DNA]</scope>
    <source>
        <strain evidence="3">CBS 284.82</strain>
    </source>
</reference>
<organism evidence="2 3">
    <name type="scientific">Parachaetomium inaequale</name>
    <dbReference type="NCBI Taxonomy" id="2588326"/>
    <lineage>
        <taxon>Eukaryota</taxon>
        <taxon>Fungi</taxon>
        <taxon>Dikarya</taxon>
        <taxon>Ascomycota</taxon>
        <taxon>Pezizomycotina</taxon>
        <taxon>Sordariomycetes</taxon>
        <taxon>Sordariomycetidae</taxon>
        <taxon>Sordariales</taxon>
        <taxon>Chaetomiaceae</taxon>
        <taxon>Parachaetomium</taxon>
    </lineage>
</organism>
<dbReference type="Proteomes" id="UP001303115">
    <property type="component" value="Unassembled WGS sequence"/>
</dbReference>
<evidence type="ECO:0000313" key="2">
    <source>
        <dbReference type="EMBL" id="KAK4034791.1"/>
    </source>
</evidence>
<feature type="compositionally biased region" description="Polar residues" evidence="1">
    <location>
        <begin position="171"/>
        <end position="199"/>
    </location>
</feature>
<feature type="compositionally biased region" description="Acidic residues" evidence="1">
    <location>
        <begin position="115"/>
        <end position="129"/>
    </location>
</feature>
<dbReference type="EMBL" id="MU854465">
    <property type="protein sequence ID" value="KAK4034791.1"/>
    <property type="molecule type" value="Genomic_DNA"/>
</dbReference>
<feature type="compositionally biased region" description="Pro residues" evidence="1">
    <location>
        <begin position="51"/>
        <end position="66"/>
    </location>
</feature>
<feature type="region of interest" description="Disordered" evidence="1">
    <location>
        <begin position="99"/>
        <end position="199"/>
    </location>
</feature>
<accession>A0AAN6PEA9</accession>
<keyword evidence="3" id="KW-1185">Reference proteome</keyword>
<evidence type="ECO:0000313" key="3">
    <source>
        <dbReference type="Proteomes" id="UP001303115"/>
    </source>
</evidence>
<evidence type="ECO:0000256" key="1">
    <source>
        <dbReference type="SAM" id="MobiDB-lite"/>
    </source>
</evidence>
<sequence length="199" mass="22008">MQSDEGDRQAPTNLPLAAQHRRGDPSEDGAAPSTRRQASARQVRLPRPQTLLPPCPGPPPTGPLPFLPAHAGPTRSSPLLPEQRRFIFRWLDQIALPEDCEPANPEEGAEREALEAEEQEVEVAEEPQVEDAARQLRNLQIRGHQRSSQQRAPTELSFSLLFEEPRPLSPSRASSDTLPVTQPAGNRLARNTHQPSSRN</sequence>
<dbReference type="AlphaFoldDB" id="A0AAN6PEA9"/>
<feature type="region of interest" description="Disordered" evidence="1">
    <location>
        <begin position="1"/>
        <end position="78"/>
    </location>
</feature>
<protein>
    <submittedName>
        <fullName evidence="2">Uncharacterized protein</fullName>
    </submittedName>
</protein>
<comment type="caution">
    <text evidence="2">The sequence shown here is derived from an EMBL/GenBank/DDBJ whole genome shotgun (WGS) entry which is preliminary data.</text>
</comment>
<gene>
    <name evidence="2" type="ORF">C8A01DRAFT_38721</name>
</gene>
<name>A0AAN6PEA9_9PEZI</name>